<dbReference type="PANTHER" id="PTHR32114">
    <property type="entry name" value="ABC TRANSPORTER ABCH.3"/>
    <property type="match status" value="1"/>
</dbReference>
<accession>A0A0K1IZV0</accession>
<dbReference type="EMBL" id="CP011950">
    <property type="protein sequence ID" value="AKU09825.1"/>
    <property type="molecule type" value="Genomic_DNA"/>
</dbReference>
<dbReference type="PATRIC" id="fig|35746.4.peg.4082"/>
<organism evidence="5 6">
    <name type="scientific">Haloferax gibbonsii</name>
    <dbReference type="NCBI Taxonomy" id="35746"/>
    <lineage>
        <taxon>Archaea</taxon>
        <taxon>Methanobacteriati</taxon>
        <taxon>Methanobacteriota</taxon>
        <taxon>Stenosarchaea group</taxon>
        <taxon>Halobacteria</taxon>
        <taxon>Halobacteriales</taxon>
        <taxon>Haloferacaceae</taxon>
        <taxon>Haloferax</taxon>
    </lineage>
</organism>
<proteinExistence type="inferred from homology"/>
<evidence type="ECO:0000256" key="3">
    <source>
        <dbReference type="SAM" id="Coils"/>
    </source>
</evidence>
<evidence type="ECO:0000256" key="1">
    <source>
        <dbReference type="ARBA" id="ARBA00023054"/>
    </source>
</evidence>
<dbReference type="NCBIfam" id="NF045487">
    <property type="entry name" value="ASRP"/>
    <property type="match status" value="1"/>
</dbReference>
<dbReference type="Gene3D" id="3.40.50.300">
    <property type="entry name" value="P-loop containing nucleotide triphosphate hydrolases"/>
    <property type="match status" value="2"/>
</dbReference>
<name>A0A0K1IZV0_HALGI</name>
<gene>
    <name evidence="5" type="ORF">ABY42_18575</name>
</gene>
<evidence type="ECO:0000256" key="4">
    <source>
        <dbReference type="SAM" id="MobiDB-lite"/>
    </source>
</evidence>
<sequence length="651" mass="74573">MSSKQMPKSQVHLLVENIGGIDGLSTSFEPGVTVLAGRNATNRTSLLRSIMAAHGSDGVALKGDADEGFVELTIGDKSYTRTFERQGNSVVTDGNPVLDDTELADLFAFLLETNDARRAVANENDLRDLIMRPVDVESINEEINVLQQQKREISNELSTLSNLSEKLPSLEQRRTKLQDEIAEKETGLAEKEREVEEYDATVSEQREAESELESKLGELRDKRREIDDVDRRIQTEKQSLNALDSERDVLQDDAEELPDLAGGQVNEIDSQISRLRTRRQEIQSTINELQSVIQFNEEMLSGTSSDVVEALRGSESSESGGSVTDQLLADEQVVCWTCGSEVDQEEIESTIERLRSLREEKLDESRSFKQELSELQDEKSTYEQRQRERDRIEGRLSEIESEQHTREERIEELKERREDLEDDIDSLEETVDELEIEEHGELLDLHREANQIEYDLRRLRSDLEDAEDEIASIEEKLNERDELEADRDDIDEELNELRTRIERLESEAVKEFNTHMDEVLDVLEYKNLERIWIERTEQRVREGRKKVTKSVFELHVIRTNEEGVSYEDSIAHLSESEREVTGLVFALAGYLIHEVYETVPFMVLDSLEAIDAARISRLVDYFADYADYLVVALLEGDAQAVDSSYPRYSPA</sequence>
<comment type="similarity">
    <text evidence="2">Belongs to the Sph1/Sph2 family.</text>
</comment>
<evidence type="ECO:0000313" key="5">
    <source>
        <dbReference type="EMBL" id="AKU09825.1"/>
    </source>
</evidence>
<dbReference type="KEGG" id="hgi:ABY42_18575"/>
<geneLocation type="plasmid" evidence="5 6">
    <name>pHG3</name>
</geneLocation>
<dbReference type="AlphaFoldDB" id="A0A0K1IZV0"/>
<dbReference type="GeneID" id="25247999"/>
<keyword evidence="1 3" id="KW-0175">Coiled coil</keyword>
<feature type="coiled-coil region" evidence="3">
    <location>
        <begin position="136"/>
        <end position="292"/>
    </location>
</feature>
<reference evidence="6" key="1">
    <citation type="journal article" date="2015" name="J. Biotechnol.">
        <title>Complete genome sequence of Haloferax gibbonsii strain ARA6, a potential producer of polyhydroxyalkanoates and halocins isolated from Araruama, Rio de Janeiro, Brasil.</title>
        <authorList>
            <person name="Pinto L.H."/>
            <person name="D'Alincourt Carvalho-Assef A.P."/>
            <person name="Vieira R.P."/>
            <person name="Clementino M.M."/>
            <person name="Albano R.M."/>
        </authorList>
    </citation>
    <scope>NUCLEOTIDE SEQUENCE [LARGE SCALE GENOMIC DNA]</scope>
    <source>
        <strain evidence="6">ARA6</strain>
        <plasmid evidence="6">Plasmid pHG3</plasmid>
    </source>
</reference>
<dbReference type="PANTHER" id="PTHR32114:SF2">
    <property type="entry name" value="ABC TRANSPORTER ABCH.3"/>
    <property type="match status" value="1"/>
</dbReference>
<protein>
    <submittedName>
        <fullName evidence="5">Chromosome segregation protein SMC</fullName>
    </submittedName>
</protein>
<evidence type="ECO:0000313" key="6">
    <source>
        <dbReference type="Proteomes" id="UP000066124"/>
    </source>
</evidence>
<dbReference type="RefSeq" id="WP_050460442.1">
    <property type="nucleotide sequence ID" value="NZ_CP011950.1"/>
</dbReference>
<keyword evidence="5" id="KW-0614">Plasmid</keyword>
<feature type="region of interest" description="Disordered" evidence="4">
    <location>
        <begin position="366"/>
        <end position="409"/>
    </location>
</feature>
<dbReference type="InterPro" id="IPR027417">
    <property type="entry name" value="P-loop_NTPase"/>
</dbReference>
<evidence type="ECO:0000256" key="2">
    <source>
        <dbReference type="ARBA" id="ARBA00049666"/>
    </source>
</evidence>
<dbReference type="Proteomes" id="UP000066124">
    <property type="component" value="Plasmid pHG3"/>
</dbReference>